<feature type="transmembrane region" description="Helical" evidence="1">
    <location>
        <begin position="144"/>
        <end position="162"/>
    </location>
</feature>
<evidence type="ECO:0000313" key="3">
    <source>
        <dbReference type="Proteomes" id="UP000318538"/>
    </source>
</evidence>
<name>A0A517N5G0_9BACT</name>
<proteinExistence type="predicted"/>
<evidence type="ECO:0000313" key="2">
    <source>
        <dbReference type="EMBL" id="QDT02365.1"/>
    </source>
</evidence>
<feature type="transmembrane region" description="Helical" evidence="1">
    <location>
        <begin position="207"/>
        <end position="225"/>
    </location>
</feature>
<evidence type="ECO:0000256" key="1">
    <source>
        <dbReference type="SAM" id="Phobius"/>
    </source>
</evidence>
<sequence length="228" mass="24675">MLKALFYKDLRIVKPILVLLAVATPLTFVAIAGICFYSMHSERSHESILATVFHLSLQISIYASYLSIAFVCSTVLTAERQDRSIEFLSYLPPLRLHILLSKLALVALCLVACLSLFGCLRVLLEYFQDFSTEVSGRDIGAGDAIGMWVGCAGASWFIGSFSKSTGLPALAGILSPMLVIAAVQISLHMTESSMSLDTMQSVVSNSVLLFGLAGFISGSLFFLNGDWT</sequence>
<feature type="transmembrane region" description="Helical" evidence="1">
    <location>
        <begin position="59"/>
        <end position="78"/>
    </location>
</feature>
<keyword evidence="3" id="KW-1185">Reference proteome</keyword>
<keyword evidence="1" id="KW-1133">Transmembrane helix</keyword>
<dbReference type="AlphaFoldDB" id="A0A517N5G0"/>
<dbReference type="EMBL" id="CP036525">
    <property type="protein sequence ID" value="QDT02365.1"/>
    <property type="molecule type" value="Genomic_DNA"/>
</dbReference>
<feature type="transmembrane region" description="Helical" evidence="1">
    <location>
        <begin position="12"/>
        <end position="39"/>
    </location>
</feature>
<feature type="transmembrane region" description="Helical" evidence="1">
    <location>
        <begin position="99"/>
        <end position="124"/>
    </location>
</feature>
<keyword evidence="1" id="KW-0812">Transmembrane</keyword>
<dbReference type="Proteomes" id="UP000318538">
    <property type="component" value="Chromosome"/>
</dbReference>
<keyword evidence="1" id="KW-0472">Membrane</keyword>
<gene>
    <name evidence="2" type="ORF">K227x_07410</name>
</gene>
<organism evidence="2 3">
    <name type="scientific">Rubripirellula lacrimiformis</name>
    <dbReference type="NCBI Taxonomy" id="1930273"/>
    <lineage>
        <taxon>Bacteria</taxon>
        <taxon>Pseudomonadati</taxon>
        <taxon>Planctomycetota</taxon>
        <taxon>Planctomycetia</taxon>
        <taxon>Pirellulales</taxon>
        <taxon>Pirellulaceae</taxon>
        <taxon>Rubripirellula</taxon>
    </lineage>
</organism>
<protein>
    <submittedName>
        <fullName evidence="2">ABC-2 family transporter protein</fullName>
    </submittedName>
</protein>
<accession>A0A517N5G0</accession>
<dbReference type="KEGG" id="rlc:K227x_07410"/>
<feature type="transmembrane region" description="Helical" evidence="1">
    <location>
        <begin position="169"/>
        <end position="187"/>
    </location>
</feature>
<reference evidence="2 3" key="1">
    <citation type="submission" date="2019-02" db="EMBL/GenBank/DDBJ databases">
        <title>Deep-cultivation of Planctomycetes and their phenomic and genomic characterization uncovers novel biology.</title>
        <authorList>
            <person name="Wiegand S."/>
            <person name="Jogler M."/>
            <person name="Boedeker C."/>
            <person name="Pinto D."/>
            <person name="Vollmers J."/>
            <person name="Rivas-Marin E."/>
            <person name="Kohn T."/>
            <person name="Peeters S.H."/>
            <person name="Heuer A."/>
            <person name="Rast P."/>
            <person name="Oberbeckmann S."/>
            <person name="Bunk B."/>
            <person name="Jeske O."/>
            <person name="Meyerdierks A."/>
            <person name="Storesund J.E."/>
            <person name="Kallscheuer N."/>
            <person name="Luecker S."/>
            <person name="Lage O.M."/>
            <person name="Pohl T."/>
            <person name="Merkel B.J."/>
            <person name="Hornburger P."/>
            <person name="Mueller R.-W."/>
            <person name="Bruemmer F."/>
            <person name="Labrenz M."/>
            <person name="Spormann A.M."/>
            <person name="Op den Camp H."/>
            <person name="Overmann J."/>
            <person name="Amann R."/>
            <person name="Jetten M.S.M."/>
            <person name="Mascher T."/>
            <person name="Medema M.H."/>
            <person name="Devos D.P."/>
            <person name="Kaster A.-K."/>
            <person name="Ovreas L."/>
            <person name="Rohde M."/>
            <person name="Galperin M.Y."/>
            <person name="Jogler C."/>
        </authorList>
    </citation>
    <scope>NUCLEOTIDE SEQUENCE [LARGE SCALE GENOMIC DNA]</scope>
    <source>
        <strain evidence="2 3">K22_7</strain>
    </source>
</reference>